<evidence type="ECO:0000256" key="1">
    <source>
        <dbReference type="ARBA" id="ARBA00006295"/>
    </source>
</evidence>
<dbReference type="NCBIfam" id="TIGR00180">
    <property type="entry name" value="parB_part"/>
    <property type="match status" value="1"/>
</dbReference>
<dbReference type="Gene3D" id="3.90.1530.30">
    <property type="match status" value="1"/>
</dbReference>
<dbReference type="RefSeq" id="WP_307407909.1">
    <property type="nucleotide sequence ID" value="NZ_JAUSUR010000003.1"/>
</dbReference>
<dbReference type="SUPFAM" id="SSF110849">
    <property type="entry name" value="ParB/Sulfiredoxin"/>
    <property type="match status" value="1"/>
</dbReference>
<accession>A0ABU0E331</accession>
<dbReference type="InterPro" id="IPR004437">
    <property type="entry name" value="ParB/RepB/Spo0J"/>
</dbReference>
<gene>
    <name evidence="3" type="ORF">J2S15_002049</name>
</gene>
<evidence type="ECO:0000259" key="2">
    <source>
        <dbReference type="SMART" id="SM00470"/>
    </source>
</evidence>
<name>A0ABU0E331_9FIRM</name>
<dbReference type="Proteomes" id="UP001230220">
    <property type="component" value="Unassembled WGS sequence"/>
</dbReference>
<dbReference type="Pfam" id="PF02195">
    <property type="entry name" value="ParB_N"/>
    <property type="match status" value="1"/>
</dbReference>
<dbReference type="CDD" id="cd16393">
    <property type="entry name" value="SPO0J_N"/>
    <property type="match status" value="1"/>
</dbReference>
<keyword evidence="4" id="KW-1185">Reference proteome</keyword>
<dbReference type="Gene3D" id="1.10.10.2830">
    <property type="match status" value="1"/>
</dbReference>
<evidence type="ECO:0000313" key="3">
    <source>
        <dbReference type="EMBL" id="MDQ0361302.1"/>
    </source>
</evidence>
<feature type="domain" description="ParB-like N-terminal" evidence="2">
    <location>
        <begin position="5"/>
        <end position="94"/>
    </location>
</feature>
<dbReference type="EMBL" id="JAUSUR010000003">
    <property type="protein sequence ID" value="MDQ0361302.1"/>
    <property type="molecule type" value="Genomic_DNA"/>
</dbReference>
<proteinExistence type="inferred from homology"/>
<protein>
    <submittedName>
        <fullName evidence="3">ParB family chromosome partitioning protein</fullName>
    </submittedName>
</protein>
<dbReference type="PANTHER" id="PTHR33375:SF8">
    <property type="entry name" value="NUCLEOID OCCLUSION PROTEIN"/>
    <property type="match status" value="1"/>
</dbReference>
<dbReference type="Pfam" id="PF17762">
    <property type="entry name" value="HTH_ParB"/>
    <property type="match status" value="1"/>
</dbReference>
<sequence>MNEVKQININDIEINPYQPRAFFDEESIAELASSIEENGLVQPITVRSKGMRYELIAGERRLRACKYLNYEAVPAYIISSSDSESMYMAVIENVQREDLSAIEEAKAYLRIMQLNNMTQGELAHKIGKSQPAIANKIRLLNLNINVQNAIESKLVSERHARAMLNLEAEEQNELLSKIIKNKWTVAQTEAAIKNKDEKEKKPRNVEKGYSRNIQIGVNTLKKACEMVEKSGLGITFQETSDDEYVTVEIKIKK</sequence>
<comment type="caution">
    <text evidence="3">The sequence shown here is derived from an EMBL/GenBank/DDBJ whole genome shotgun (WGS) entry which is preliminary data.</text>
</comment>
<dbReference type="SMART" id="SM00470">
    <property type="entry name" value="ParB"/>
    <property type="match status" value="1"/>
</dbReference>
<comment type="similarity">
    <text evidence="1">Belongs to the ParB family.</text>
</comment>
<dbReference type="InterPro" id="IPR036086">
    <property type="entry name" value="ParB/Sulfiredoxin_sf"/>
</dbReference>
<dbReference type="SUPFAM" id="SSF109709">
    <property type="entry name" value="KorB DNA-binding domain-like"/>
    <property type="match status" value="1"/>
</dbReference>
<organism evidence="3 4">
    <name type="scientific">Breznakia pachnodae</name>
    <dbReference type="NCBI Taxonomy" id="265178"/>
    <lineage>
        <taxon>Bacteria</taxon>
        <taxon>Bacillati</taxon>
        <taxon>Bacillota</taxon>
        <taxon>Erysipelotrichia</taxon>
        <taxon>Erysipelotrichales</taxon>
        <taxon>Erysipelotrichaceae</taxon>
        <taxon>Breznakia</taxon>
    </lineage>
</organism>
<dbReference type="PANTHER" id="PTHR33375">
    <property type="entry name" value="CHROMOSOME-PARTITIONING PROTEIN PARB-RELATED"/>
    <property type="match status" value="1"/>
</dbReference>
<dbReference type="InterPro" id="IPR003115">
    <property type="entry name" value="ParB_N"/>
</dbReference>
<evidence type="ECO:0000313" key="4">
    <source>
        <dbReference type="Proteomes" id="UP001230220"/>
    </source>
</evidence>
<dbReference type="InterPro" id="IPR041468">
    <property type="entry name" value="HTH_ParB/Spo0J"/>
</dbReference>
<reference evidence="3 4" key="1">
    <citation type="submission" date="2023-07" db="EMBL/GenBank/DDBJ databases">
        <title>Genomic Encyclopedia of Type Strains, Phase IV (KMG-IV): sequencing the most valuable type-strain genomes for metagenomic binning, comparative biology and taxonomic classification.</title>
        <authorList>
            <person name="Goeker M."/>
        </authorList>
    </citation>
    <scope>NUCLEOTIDE SEQUENCE [LARGE SCALE GENOMIC DNA]</scope>
    <source>
        <strain evidence="3 4">DSM 16784</strain>
    </source>
</reference>
<dbReference type="InterPro" id="IPR050336">
    <property type="entry name" value="Chromosome_partition/occlusion"/>
</dbReference>